<dbReference type="EMBL" id="FN655676">
    <property type="protein sequence ID" value="CBY39845.1"/>
    <property type="molecule type" value="Genomic_DNA"/>
</dbReference>
<gene>
    <name evidence="2" type="ORF">GSOID_T00020440001</name>
</gene>
<organism evidence="2">
    <name type="scientific">Oikopleura dioica</name>
    <name type="common">Tunicate</name>
    <dbReference type="NCBI Taxonomy" id="34765"/>
    <lineage>
        <taxon>Eukaryota</taxon>
        <taxon>Metazoa</taxon>
        <taxon>Chordata</taxon>
        <taxon>Tunicata</taxon>
        <taxon>Appendicularia</taxon>
        <taxon>Copelata</taxon>
        <taxon>Oikopleuridae</taxon>
        <taxon>Oikopleura</taxon>
    </lineage>
</organism>
<dbReference type="Proteomes" id="UP000011014">
    <property type="component" value="Unassembled WGS sequence"/>
</dbReference>
<proteinExistence type="predicted"/>
<sequence>AVDRLRQSRLTIMTRFSRAHFGRRKPTQKEIIKEAEKLQEAEEQKAVEIPIEEVSAEPRKKKKSKKKHSKKLKESKKLQEIIKEEIGDNSDITIEIIELSDTPGLENCAPVLPTRPPDMSLEDYSSALAKVIKKENVYEPTSRAASTQGP</sequence>
<feature type="compositionally biased region" description="Basic residues" evidence="1">
    <location>
        <begin position="59"/>
        <end position="74"/>
    </location>
</feature>
<accession>E4YWL0</accession>
<feature type="region of interest" description="Disordered" evidence="1">
    <location>
        <begin position="39"/>
        <end position="76"/>
    </location>
</feature>
<evidence type="ECO:0000313" key="2">
    <source>
        <dbReference type="EMBL" id="CBY39845.1"/>
    </source>
</evidence>
<reference evidence="2" key="1">
    <citation type="journal article" date="2010" name="Science">
        <title>Plasticity of animal genome architecture unmasked by rapid evolution of a pelagic tunicate.</title>
        <authorList>
            <person name="Denoeud F."/>
            <person name="Henriet S."/>
            <person name="Mungpakdee S."/>
            <person name="Aury J.M."/>
            <person name="Da Silva C."/>
            <person name="Brinkmann H."/>
            <person name="Mikhaleva J."/>
            <person name="Olsen L.C."/>
            <person name="Jubin C."/>
            <person name="Canestro C."/>
            <person name="Bouquet J.M."/>
            <person name="Danks G."/>
            <person name="Poulain J."/>
            <person name="Campsteijn C."/>
            <person name="Adamski M."/>
            <person name="Cross I."/>
            <person name="Yadetie F."/>
            <person name="Muffato M."/>
            <person name="Louis A."/>
            <person name="Butcher S."/>
            <person name="Tsagkogeorga G."/>
            <person name="Konrad A."/>
            <person name="Singh S."/>
            <person name="Jensen M.F."/>
            <person name="Cong E.H."/>
            <person name="Eikeseth-Otteraa H."/>
            <person name="Noel B."/>
            <person name="Anthouard V."/>
            <person name="Porcel B.M."/>
            <person name="Kachouri-Lafond R."/>
            <person name="Nishino A."/>
            <person name="Ugolini M."/>
            <person name="Chourrout P."/>
            <person name="Nishida H."/>
            <person name="Aasland R."/>
            <person name="Huzurbazar S."/>
            <person name="Westhof E."/>
            <person name="Delsuc F."/>
            <person name="Lehrach H."/>
            <person name="Reinhardt R."/>
            <person name="Weissenbach J."/>
            <person name="Roy S.W."/>
            <person name="Artiguenave F."/>
            <person name="Postlethwait J.H."/>
            <person name="Manak J.R."/>
            <person name="Thompson E.M."/>
            <person name="Jaillon O."/>
            <person name="Du Pasquier L."/>
            <person name="Boudinot P."/>
            <person name="Liberles D.A."/>
            <person name="Volff J.N."/>
            <person name="Philippe H."/>
            <person name="Lenhard B."/>
            <person name="Roest Crollius H."/>
            <person name="Wincker P."/>
            <person name="Chourrout D."/>
        </authorList>
    </citation>
    <scope>NUCLEOTIDE SEQUENCE [LARGE SCALE GENOMIC DNA]</scope>
</reference>
<feature type="non-terminal residue" evidence="2">
    <location>
        <position position="1"/>
    </location>
</feature>
<evidence type="ECO:0000256" key="1">
    <source>
        <dbReference type="SAM" id="MobiDB-lite"/>
    </source>
</evidence>
<name>E4YWL0_OIKDI</name>
<protein>
    <submittedName>
        <fullName evidence="2">Uncharacterized protein</fullName>
    </submittedName>
</protein>
<dbReference type="AlphaFoldDB" id="E4YWL0"/>